<reference evidence="2 3" key="1">
    <citation type="submission" date="2018-12" db="EMBL/GenBank/DDBJ databases">
        <title>Draft genome sequence of Xylaria grammica IHI A82.</title>
        <authorList>
            <person name="Buettner E."/>
            <person name="Kellner H."/>
        </authorList>
    </citation>
    <scope>NUCLEOTIDE SEQUENCE [LARGE SCALE GENOMIC DNA]</scope>
    <source>
        <strain evidence="2 3">IHI A82</strain>
    </source>
</reference>
<accession>A0A439CU96</accession>
<sequence length="212" mass="24463">METRQALRPLRILFHATLPVTHTPVFRSVASRRHQSTASRTKKMLKIPPHPDFLTPVSGQNHIIYNPPPSTASVYHTPFKFLPKSDPRRQANLSQLVRSSPDLHPSSRSATALPPLTRKTEARERKYNVTREQVEEMRELRAKDPMRWGVLNLAKKYDCSPVFIMMCCKASAEHKGREKERLEAIKARWGPIRTEARNEKKKRRVLLFQGAL</sequence>
<keyword evidence="3" id="KW-1185">Reference proteome</keyword>
<dbReference type="Proteomes" id="UP000286045">
    <property type="component" value="Unassembled WGS sequence"/>
</dbReference>
<dbReference type="PANTHER" id="PTHR28266">
    <property type="entry name" value="54S RIBOSOMAL PROTEIN L20, MITOCHONDRIAL"/>
    <property type="match status" value="1"/>
</dbReference>
<dbReference type="Pfam" id="PF12824">
    <property type="entry name" value="MRP-L20"/>
    <property type="match status" value="1"/>
</dbReference>
<dbReference type="EMBL" id="RYZI01000410">
    <property type="protein sequence ID" value="RWA05702.1"/>
    <property type="molecule type" value="Genomic_DNA"/>
</dbReference>
<organism evidence="2 3">
    <name type="scientific">Xylaria grammica</name>
    <dbReference type="NCBI Taxonomy" id="363999"/>
    <lineage>
        <taxon>Eukaryota</taxon>
        <taxon>Fungi</taxon>
        <taxon>Dikarya</taxon>
        <taxon>Ascomycota</taxon>
        <taxon>Pezizomycotina</taxon>
        <taxon>Sordariomycetes</taxon>
        <taxon>Xylariomycetidae</taxon>
        <taxon>Xylariales</taxon>
        <taxon>Xylariaceae</taxon>
        <taxon>Xylaria</taxon>
    </lineage>
</organism>
<dbReference type="GO" id="GO:0005762">
    <property type="term" value="C:mitochondrial large ribosomal subunit"/>
    <property type="evidence" value="ECO:0007669"/>
    <property type="project" value="TreeGrafter"/>
</dbReference>
<proteinExistence type="predicted"/>
<evidence type="ECO:0000313" key="2">
    <source>
        <dbReference type="EMBL" id="RWA05702.1"/>
    </source>
</evidence>
<gene>
    <name evidence="2" type="ORF">EKO27_g9402</name>
</gene>
<dbReference type="InterPro" id="IPR024388">
    <property type="entry name" value="Ribosomal_mL58"/>
</dbReference>
<evidence type="ECO:0000313" key="3">
    <source>
        <dbReference type="Proteomes" id="UP000286045"/>
    </source>
</evidence>
<dbReference type="AlphaFoldDB" id="A0A439CU96"/>
<protein>
    <submittedName>
        <fullName evidence="2">Uncharacterized protein</fullName>
    </submittedName>
</protein>
<feature type="region of interest" description="Disordered" evidence="1">
    <location>
        <begin position="97"/>
        <end position="130"/>
    </location>
</feature>
<name>A0A439CU96_9PEZI</name>
<dbReference type="PANTHER" id="PTHR28266:SF1">
    <property type="entry name" value="LARGE RIBOSOMAL SUBUNIT PROTEIN ML58"/>
    <property type="match status" value="1"/>
</dbReference>
<comment type="caution">
    <text evidence="2">The sequence shown here is derived from an EMBL/GenBank/DDBJ whole genome shotgun (WGS) entry which is preliminary data.</text>
</comment>
<evidence type="ECO:0000256" key="1">
    <source>
        <dbReference type="SAM" id="MobiDB-lite"/>
    </source>
</evidence>
<feature type="compositionally biased region" description="Basic and acidic residues" evidence="1">
    <location>
        <begin position="118"/>
        <end position="130"/>
    </location>
</feature>
<dbReference type="STRING" id="363999.A0A439CU96"/>
<dbReference type="GO" id="GO:0003735">
    <property type="term" value="F:structural constituent of ribosome"/>
    <property type="evidence" value="ECO:0007669"/>
    <property type="project" value="TreeGrafter"/>
</dbReference>